<organism evidence="1 2">
    <name type="scientific">Dysgonomonas termitidis</name>
    <dbReference type="NCBI Taxonomy" id="1516126"/>
    <lineage>
        <taxon>Bacteria</taxon>
        <taxon>Pseudomonadati</taxon>
        <taxon>Bacteroidota</taxon>
        <taxon>Bacteroidia</taxon>
        <taxon>Bacteroidales</taxon>
        <taxon>Dysgonomonadaceae</taxon>
        <taxon>Dysgonomonas</taxon>
    </lineage>
</organism>
<keyword evidence="2" id="KW-1185">Reference proteome</keyword>
<comment type="caution">
    <text evidence="1">The sequence shown here is derived from an EMBL/GenBank/DDBJ whole genome shotgun (WGS) entry which is preliminary data.</text>
</comment>
<proteinExistence type="predicted"/>
<dbReference type="Proteomes" id="UP001596023">
    <property type="component" value="Unassembled WGS sequence"/>
</dbReference>
<evidence type="ECO:0000313" key="1">
    <source>
        <dbReference type="EMBL" id="MFC4673456.1"/>
    </source>
</evidence>
<dbReference type="EMBL" id="JBHSGN010000057">
    <property type="protein sequence ID" value="MFC4673456.1"/>
    <property type="molecule type" value="Genomic_DNA"/>
</dbReference>
<gene>
    <name evidence="1" type="ORF">ACFO6W_07115</name>
</gene>
<evidence type="ECO:0000313" key="2">
    <source>
        <dbReference type="Proteomes" id="UP001596023"/>
    </source>
</evidence>
<dbReference type="RefSeq" id="WP_379994748.1">
    <property type="nucleotide sequence ID" value="NZ_JBHSGN010000057.1"/>
</dbReference>
<sequence length="197" mass="21083">MANQKCIELEDVDQNLGCNGGNAGGISTRVIYGYWDDVAAWPDEPAPASPTVPLPLDEAGALVGDLVMKPGTRAFYFDMTEDAGNFTVTTEGEVDGMSVIYTLNIVKAKLSKTVFGFINAALNRKMFFIVQDMNDVEYLMGGKKRGCSYVPGGDGAVTGTAASDRNQTTLQFTYRAGKALVYEGETEGLLTLVPVTP</sequence>
<reference evidence="2" key="1">
    <citation type="journal article" date="2019" name="Int. J. Syst. Evol. Microbiol.">
        <title>The Global Catalogue of Microorganisms (GCM) 10K type strain sequencing project: providing services to taxonomists for standard genome sequencing and annotation.</title>
        <authorList>
            <consortium name="The Broad Institute Genomics Platform"/>
            <consortium name="The Broad Institute Genome Sequencing Center for Infectious Disease"/>
            <person name="Wu L."/>
            <person name="Ma J."/>
        </authorList>
    </citation>
    <scope>NUCLEOTIDE SEQUENCE [LARGE SCALE GENOMIC DNA]</scope>
    <source>
        <strain evidence="2">CCUG 66188</strain>
    </source>
</reference>
<protein>
    <submittedName>
        <fullName evidence="1">Uncharacterized protein</fullName>
    </submittedName>
</protein>
<accession>A0ABV9KV47</accession>
<name>A0ABV9KV47_9BACT</name>